<reference evidence="3" key="1">
    <citation type="submission" date="2019-08" db="EMBL/GenBank/DDBJ databases">
        <title>Complete Genome Sequence of the Polysaccharide-Degrading Rumen Bacterium Pseudobutyrivibrio xylanivorans MA3014.</title>
        <authorList>
            <person name="Palevich N."/>
            <person name="Maclean P.H."/>
            <person name="Kelly W.J."/>
            <person name="Leahy S.C."/>
            <person name="Rakonjac J."/>
            <person name="Attwood G.T."/>
        </authorList>
    </citation>
    <scope>NUCLEOTIDE SEQUENCE [LARGE SCALE GENOMIC DNA]</scope>
    <source>
        <strain evidence="3">MA3014</strain>
    </source>
</reference>
<proteinExistence type="predicted"/>
<dbReference type="KEGG" id="pxv:FXF36_09255"/>
<dbReference type="OrthoDB" id="142950at2"/>
<evidence type="ECO:0000313" key="2">
    <source>
        <dbReference type="EMBL" id="QFJ55037.1"/>
    </source>
</evidence>
<dbReference type="PANTHER" id="PTHR35807">
    <property type="entry name" value="TRANSCRIPTIONAL REGULATOR REDD-RELATED"/>
    <property type="match status" value="1"/>
</dbReference>
<dbReference type="SMART" id="SM01043">
    <property type="entry name" value="BTAD"/>
    <property type="match status" value="1"/>
</dbReference>
<dbReference type="PANTHER" id="PTHR35807:SF2">
    <property type="entry name" value="TRANSCRIPTIONAL ACTIVATOR DOMAIN"/>
    <property type="match status" value="1"/>
</dbReference>
<dbReference type="InterPro" id="IPR051677">
    <property type="entry name" value="AfsR-DnrI-RedD_regulator"/>
</dbReference>
<organism evidence="2 3">
    <name type="scientific">Pseudobutyrivibrio xylanivorans</name>
    <dbReference type="NCBI Taxonomy" id="185007"/>
    <lineage>
        <taxon>Bacteria</taxon>
        <taxon>Bacillati</taxon>
        <taxon>Bacillota</taxon>
        <taxon>Clostridia</taxon>
        <taxon>Lachnospirales</taxon>
        <taxon>Lachnospiraceae</taxon>
        <taxon>Pseudobutyrivibrio</taxon>
    </lineage>
</organism>
<dbReference type="InterPro" id="IPR043128">
    <property type="entry name" value="Rev_trsase/Diguanyl_cyclase"/>
</dbReference>
<dbReference type="SUPFAM" id="SSF48452">
    <property type="entry name" value="TPR-like"/>
    <property type="match status" value="1"/>
</dbReference>
<dbReference type="InterPro" id="IPR011990">
    <property type="entry name" value="TPR-like_helical_dom_sf"/>
</dbReference>
<dbReference type="Gene3D" id="3.30.70.270">
    <property type="match status" value="1"/>
</dbReference>
<feature type="domain" description="Bacterial transcriptional activator" evidence="1">
    <location>
        <begin position="147"/>
        <end position="288"/>
    </location>
</feature>
<dbReference type="GO" id="GO:0003677">
    <property type="term" value="F:DNA binding"/>
    <property type="evidence" value="ECO:0007669"/>
    <property type="project" value="InterPro"/>
</dbReference>
<gene>
    <name evidence="2" type="ORF">FXF36_09255</name>
</gene>
<dbReference type="Proteomes" id="UP000327030">
    <property type="component" value="Chromosome 1"/>
</dbReference>
<dbReference type="InterPro" id="IPR005158">
    <property type="entry name" value="BTAD"/>
</dbReference>
<dbReference type="EMBL" id="CP043028">
    <property type="protein sequence ID" value="QFJ55037.1"/>
    <property type="molecule type" value="Genomic_DNA"/>
</dbReference>
<dbReference type="Gene3D" id="1.10.10.10">
    <property type="entry name" value="Winged helix-like DNA-binding domain superfamily/Winged helix DNA-binding domain"/>
    <property type="match status" value="1"/>
</dbReference>
<dbReference type="GO" id="GO:0006355">
    <property type="term" value="P:regulation of DNA-templated transcription"/>
    <property type="evidence" value="ECO:0007669"/>
    <property type="project" value="InterPro"/>
</dbReference>
<dbReference type="InterPro" id="IPR036388">
    <property type="entry name" value="WH-like_DNA-bd_sf"/>
</dbReference>
<dbReference type="Pfam" id="PF03704">
    <property type="entry name" value="BTAD"/>
    <property type="match status" value="1"/>
</dbReference>
<dbReference type="SUPFAM" id="SSF46894">
    <property type="entry name" value="C-terminal effector domain of the bipartite response regulators"/>
    <property type="match status" value="1"/>
</dbReference>
<dbReference type="AlphaFoldDB" id="A0A5P6VR05"/>
<evidence type="ECO:0000259" key="1">
    <source>
        <dbReference type="SMART" id="SM01043"/>
    </source>
</evidence>
<protein>
    <submittedName>
        <fullName evidence="2">Diguanylate cyclase</fullName>
    </submittedName>
</protein>
<sequence>MGTLISVPVFITELFTITLKKIILCNVTTNSNKKGCIMMNQTIIIKARMLGNVEVSYEGKPFTIERNNTTKVNQLFQMLLYYPNGLAREQVMYNLFHNEDIADESNSLRALVFRLRKALPKVGLPDEDYVHVKRGTYKISPNVTVECDAIEFENIAKQALAAEDINEQQKLLEQACELYGGDFLPGLSGVEWVVSVQVKLKKLYDRCLKQLFEMYVLQQKFDKLYKASHKADNLYPYDNWQTYEMQALIELGKSKEALKLYEDTEALMFEELGVSVSASMTEQLDKLGSQIKHNTDVISEVKKNLDTSKEDIEGAFSCTYPIFVESYRYIKRVIRRSGQSAWLMLCTITDGKGFALNDSDRLSLLSDELSEAIRTSARGGDMYARYSNNQFVVLLLDITQEDCVLVQARINENLSKESRKRYIKYHLAPVNLASAGTDNDTDELQDIVRGEE</sequence>
<evidence type="ECO:0000313" key="3">
    <source>
        <dbReference type="Proteomes" id="UP000327030"/>
    </source>
</evidence>
<accession>A0A5P6VR05</accession>
<dbReference type="SUPFAM" id="SSF55073">
    <property type="entry name" value="Nucleotide cyclase"/>
    <property type="match status" value="1"/>
</dbReference>
<dbReference type="Gene3D" id="1.25.40.10">
    <property type="entry name" value="Tetratricopeptide repeat domain"/>
    <property type="match status" value="1"/>
</dbReference>
<dbReference type="InterPro" id="IPR029787">
    <property type="entry name" value="Nucleotide_cyclase"/>
</dbReference>
<dbReference type="InterPro" id="IPR016032">
    <property type="entry name" value="Sig_transdc_resp-reg_C-effctor"/>
</dbReference>
<name>A0A5P6VR05_PSEXY</name>